<dbReference type="RefSeq" id="WP_039846315.1">
    <property type="nucleotide sequence ID" value="NZ_CP006877.1"/>
</dbReference>
<dbReference type="KEGG" id="rga:RGR602_CH03763"/>
<dbReference type="PROSITE" id="PS50914">
    <property type="entry name" value="BON"/>
    <property type="match status" value="1"/>
</dbReference>
<dbReference type="EMBL" id="CP006877">
    <property type="protein sequence ID" value="AJD43062.1"/>
    <property type="molecule type" value="Genomic_DNA"/>
</dbReference>
<evidence type="ECO:0000313" key="2">
    <source>
        <dbReference type="EMBL" id="AJD43062.1"/>
    </source>
</evidence>
<gene>
    <name evidence="2" type="ORF">RGR602_CH03763</name>
</gene>
<dbReference type="InterPro" id="IPR007055">
    <property type="entry name" value="BON_dom"/>
</dbReference>
<accession>A0A0B4X975</accession>
<evidence type="ECO:0000313" key="3">
    <source>
        <dbReference type="Proteomes" id="UP000031368"/>
    </source>
</evidence>
<evidence type="ECO:0000259" key="1">
    <source>
        <dbReference type="PROSITE" id="PS50914"/>
    </source>
</evidence>
<proteinExistence type="predicted"/>
<keyword evidence="3" id="KW-1185">Reference proteome</keyword>
<reference evidence="2 3" key="1">
    <citation type="submission" date="2013-11" db="EMBL/GenBank/DDBJ databases">
        <title>Complete genome sequence of Rhizobium gallicum bv. gallicum R602.</title>
        <authorList>
            <person name="Bustos P."/>
            <person name="Santamaria R.I."/>
            <person name="Lozano L."/>
            <person name="Acosta J.L."/>
            <person name="Ormeno-Orrillo E."/>
            <person name="Rogel M.A."/>
            <person name="Romero D."/>
            <person name="Cevallos M.A."/>
            <person name="Martinez-Romero E."/>
            <person name="Gonzalez V."/>
        </authorList>
    </citation>
    <scope>NUCLEOTIDE SEQUENCE [LARGE SCALE GENOMIC DNA]</scope>
    <source>
        <strain evidence="2 3">R602</strain>
    </source>
</reference>
<dbReference type="HOGENOM" id="CLU_174042_0_0_5"/>
<dbReference type="Pfam" id="PF04972">
    <property type="entry name" value="BON"/>
    <property type="match status" value="1"/>
</dbReference>
<name>A0A0B4X975_9HYPH</name>
<organism evidence="2 3">
    <name type="scientific">Rhizobium gallicum bv. gallicum R602sp</name>
    <dbReference type="NCBI Taxonomy" id="1041138"/>
    <lineage>
        <taxon>Bacteria</taxon>
        <taxon>Pseudomonadati</taxon>
        <taxon>Pseudomonadota</taxon>
        <taxon>Alphaproteobacteria</taxon>
        <taxon>Hyphomicrobiales</taxon>
        <taxon>Rhizobiaceae</taxon>
        <taxon>Rhizobium/Agrobacterium group</taxon>
        <taxon>Rhizobium</taxon>
    </lineage>
</organism>
<dbReference type="Proteomes" id="UP000031368">
    <property type="component" value="Chromosome"/>
</dbReference>
<dbReference type="Gene3D" id="3.30.1340.30">
    <property type="match status" value="1"/>
</dbReference>
<sequence>MVFKKATFHGKQPGIEAVSVDHASLERAVAGALATAGGIDASDVEVTAEGDDIVLTGSVGTADEIERATAVARDVQGVRAVRNRILLG</sequence>
<feature type="domain" description="BON" evidence="1">
    <location>
        <begin position="21"/>
        <end position="88"/>
    </location>
</feature>
<dbReference type="AlphaFoldDB" id="A0A0B4X975"/>
<protein>
    <submittedName>
        <fullName evidence="2">BON domain-containing protein</fullName>
    </submittedName>
</protein>